<accession>A0A9W9XSE6</accession>
<comment type="caution">
    <text evidence="2">The sequence shown here is derived from an EMBL/GenBank/DDBJ whole genome shotgun (WGS) entry which is preliminary data.</text>
</comment>
<dbReference type="Proteomes" id="UP001149954">
    <property type="component" value="Unassembled WGS sequence"/>
</dbReference>
<gene>
    <name evidence="2" type="ORF">N7463_004730</name>
</gene>
<reference evidence="2" key="2">
    <citation type="journal article" date="2023" name="IMA Fungus">
        <title>Comparative genomic study of the Penicillium genus elucidates a diverse pangenome and 15 lateral gene transfer events.</title>
        <authorList>
            <person name="Petersen C."/>
            <person name="Sorensen T."/>
            <person name="Nielsen M.R."/>
            <person name="Sondergaard T.E."/>
            <person name="Sorensen J.L."/>
            <person name="Fitzpatrick D.A."/>
            <person name="Frisvad J.C."/>
            <person name="Nielsen K.L."/>
        </authorList>
    </citation>
    <scope>NUCLEOTIDE SEQUENCE</scope>
    <source>
        <strain evidence="2">IBT 29495</strain>
    </source>
</reference>
<evidence type="ECO:0000313" key="3">
    <source>
        <dbReference type="Proteomes" id="UP001149954"/>
    </source>
</evidence>
<sequence length="156" mass="17145">MQGKSRLITKNTINDGRISGQLIRSSEGIGRPYQHTRHARSTRDGDIRTDLIIPPSRRTDKHDRGGSSEGAKAYWSPETDQWSSNSIHPAILVDEKLEVYGNWAIGATSVSSHCLPGASLFVEYRIVTFDKANRLGLLLDAQFVPFGTNQGAGAHD</sequence>
<dbReference type="AlphaFoldDB" id="A0A9W9XSE6"/>
<organism evidence="2 3">
    <name type="scientific">Penicillium fimorum</name>
    <dbReference type="NCBI Taxonomy" id="1882269"/>
    <lineage>
        <taxon>Eukaryota</taxon>
        <taxon>Fungi</taxon>
        <taxon>Dikarya</taxon>
        <taxon>Ascomycota</taxon>
        <taxon>Pezizomycotina</taxon>
        <taxon>Eurotiomycetes</taxon>
        <taxon>Eurotiomycetidae</taxon>
        <taxon>Eurotiales</taxon>
        <taxon>Aspergillaceae</taxon>
        <taxon>Penicillium</taxon>
    </lineage>
</organism>
<dbReference type="EMBL" id="JAPWDS010000003">
    <property type="protein sequence ID" value="KAJ5501856.1"/>
    <property type="molecule type" value="Genomic_DNA"/>
</dbReference>
<reference evidence="2" key="1">
    <citation type="submission" date="2022-12" db="EMBL/GenBank/DDBJ databases">
        <authorList>
            <person name="Petersen C."/>
        </authorList>
    </citation>
    <scope>NUCLEOTIDE SEQUENCE</scope>
    <source>
        <strain evidence="2">IBT 29495</strain>
    </source>
</reference>
<proteinExistence type="predicted"/>
<feature type="region of interest" description="Disordered" evidence="1">
    <location>
        <begin position="26"/>
        <end position="79"/>
    </location>
</feature>
<feature type="compositionally biased region" description="Basic and acidic residues" evidence="1">
    <location>
        <begin position="57"/>
        <end position="66"/>
    </location>
</feature>
<evidence type="ECO:0000256" key="1">
    <source>
        <dbReference type="SAM" id="MobiDB-lite"/>
    </source>
</evidence>
<name>A0A9W9XSE6_9EURO</name>
<protein>
    <submittedName>
        <fullName evidence="2">Uncharacterized protein</fullName>
    </submittedName>
</protein>
<evidence type="ECO:0000313" key="2">
    <source>
        <dbReference type="EMBL" id="KAJ5501856.1"/>
    </source>
</evidence>
<keyword evidence="3" id="KW-1185">Reference proteome</keyword>